<evidence type="ECO:0000256" key="1">
    <source>
        <dbReference type="ARBA" id="ARBA00004370"/>
    </source>
</evidence>
<keyword evidence="5" id="KW-0472">Membrane</keyword>
<evidence type="ECO:0000256" key="4">
    <source>
        <dbReference type="PROSITE-ProRule" id="PRU00284"/>
    </source>
</evidence>
<dbReference type="PROSITE" id="PS50885">
    <property type="entry name" value="HAMP"/>
    <property type="match status" value="1"/>
</dbReference>
<evidence type="ECO:0000256" key="3">
    <source>
        <dbReference type="ARBA" id="ARBA00029447"/>
    </source>
</evidence>
<comment type="subcellular location">
    <subcellularLocation>
        <location evidence="1">Membrane</location>
    </subcellularLocation>
</comment>
<keyword evidence="2 4" id="KW-0807">Transducer</keyword>
<feature type="domain" description="Methyl-accepting transducer" evidence="6">
    <location>
        <begin position="402"/>
        <end position="638"/>
    </location>
</feature>
<dbReference type="PROSITE" id="PS50111">
    <property type="entry name" value="CHEMOTAXIS_TRANSDUC_2"/>
    <property type="match status" value="1"/>
</dbReference>
<dbReference type="EMBL" id="RRCF01000001">
    <property type="protein sequence ID" value="RRJ23730.1"/>
    <property type="molecule type" value="Genomic_DNA"/>
</dbReference>
<name>A0A3P3QTQ3_9GAMM</name>
<dbReference type="FunFam" id="1.10.287.950:FF:000001">
    <property type="entry name" value="Methyl-accepting chemotaxis sensory transducer"/>
    <property type="match status" value="1"/>
</dbReference>
<feature type="domain" description="HAMP" evidence="7">
    <location>
        <begin position="345"/>
        <end position="397"/>
    </location>
</feature>
<proteinExistence type="inferred from homology"/>
<organism evidence="8 9">
    <name type="scientific">Rheinheimera mesophila</name>
    <dbReference type="NCBI Taxonomy" id="1547515"/>
    <lineage>
        <taxon>Bacteria</taxon>
        <taxon>Pseudomonadati</taxon>
        <taxon>Pseudomonadota</taxon>
        <taxon>Gammaproteobacteria</taxon>
        <taxon>Chromatiales</taxon>
        <taxon>Chromatiaceae</taxon>
        <taxon>Rheinheimera</taxon>
    </lineage>
</organism>
<reference evidence="8 9" key="1">
    <citation type="submission" date="2018-11" db="EMBL/GenBank/DDBJ databases">
        <title>Draft genome analysis of Rheinheimera mesophila isolated from an industrial waste site.</title>
        <authorList>
            <person name="Yu Q."/>
            <person name="Qi Y."/>
            <person name="Zhang H."/>
            <person name="Lu Y."/>
            <person name="Pu J."/>
        </authorList>
    </citation>
    <scope>NUCLEOTIDE SEQUENCE [LARGE SCALE GENOMIC DNA]</scope>
    <source>
        <strain evidence="8 9">IITR13</strain>
    </source>
</reference>
<dbReference type="Proteomes" id="UP000276260">
    <property type="component" value="Unassembled WGS sequence"/>
</dbReference>
<comment type="similarity">
    <text evidence="3">Belongs to the methyl-accepting chemotaxis (MCP) protein family.</text>
</comment>
<keyword evidence="5" id="KW-1133">Transmembrane helix</keyword>
<evidence type="ECO:0000256" key="5">
    <source>
        <dbReference type="SAM" id="Phobius"/>
    </source>
</evidence>
<evidence type="ECO:0000313" key="8">
    <source>
        <dbReference type="EMBL" id="RRJ23730.1"/>
    </source>
</evidence>
<dbReference type="InterPro" id="IPR004089">
    <property type="entry name" value="MCPsignal_dom"/>
</dbReference>
<evidence type="ECO:0000313" key="9">
    <source>
        <dbReference type="Proteomes" id="UP000276260"/>
    </source>
</evidence>
<dbReference type="RefSeq" id="WP_046520998.1">
    <property type="nucleotide sequence ID" value="NZ_LAVS01000089.1"/>
</dbReference>
<dbReference type="AlphaFoldDB" id="A0A3P3QTQ3"/>
<evidence type="ECO:0000259" key="6">
    <source>
        <dbReference type="PROSITE" id="PS50111"/>
    </source>
</evidence>
<dbReference type="Pfam" id="PF00015">
    <property type="entry name" value="MCPsignal"/>
    <property type="match status" value="1"/>
</dbReference>
<dbReference type="PANTHER" id="PTHR32089:SF70">
    <property type="entry name" value="ENERGY TAXIS MODULATING METHYL ACCEPTING SENSORY TRANSDUCER"/>
    <property type="match status" value="1"/>
</dbReference>
<evidence type="ECO:0000259" key="7">
    <source>
        <dbReference type="PROSITE" id="PS50885"/>
    </source>
</evidence>
<dbReference type="SUPFAM" id="SSF58104">
    <property type="entry name" value="Methyl-accepting chemotaxis protein (MCP) signaling domain"/>
    <property type="match status" value="1"/>
</dbReference>
<keyword evidence="9" id="KW-1185">Reference proteome</keyword>
<dbReference type="Pfam" id="PF00672">
    <property type="entry name" value="HAMP"/>
    <property type="match status" value="1"/>
</dbReference>
<dbReference type="OrthoDB" id="9781845at2"/>
<dbReference type="GO" id="GO:0006935">
    <property type="term" value="P:chemotaxis"/>
    <property type="evidence" value="ECO:0007669"/>
    <property type="project" value="UniProtKB-ARBA"/>
</dbReference>
<feature type="transmembrane region" description="Helical" evidence="5">
    <location>
        <begin position="325"/>
        <end position="344"/>
    </location>
</feature>
<dbReference type="PANTHER" id="PTHR32089">
    <property type="entry name" value="METHYL-ACCEPTING CHEMOTAXIS PROTEIN MCPB"/>
    <property type="match status" value="1"/>
</dbReference>
<dbReference type="SMART" id="SM00283">
    <property type="entry name" value="MA"/>
    <property type="match status" value="1"/>
</dbReference>
<dbReference type="CDD" id="cd06225">
    <property type="entry name" value="HAMP"/>
    <property type="match status" value="1"/>
</dbReference>
<dbReference type="Gene3D" id="1.10.287.950">
    <property type="entry name" value="Methyl-accepting chemotaxis protein"/>
    <property type="match status" value="1"/>
</dbReference>
<dbReference type="GO" id="GO:0007165">
    <property type="term" value="P:signal transduction"/>
    <property type="evidence" value="ECO:0007669"/>
    <property type="project" value="UniProtKB-KW"/>
</dbReference>
<dbReference type="GO" id="GO:0016020">
    <property type="term" value="C:membrane"/>
    <property type="evidence" value="ECO:0007669"/>
    <property type="project" value="UniProtKB-SubCell"/>
</dbReference>
<keyword evidence="5" id="KW-0812">Transmembrane</keyword>
<gene>
    <name evidence="8" type="ORF">EIK76_06645</name>
</gene>
<evidence type="ECO:0000256" key="2">
    <source>
        <dbReference type="ARBA" id="ARBA00023224"/>
    </source>
</evidence>
<dbReference type="SMART" id="SM00304">
    <property type="entry name" value="HAMP"/>
    <property type="match status" value="1"/>
</dbReference>
<accession>A0A3P3QTQ3</accession>
<comment type="caution">
    <text evidence="8">The sequence shown here is derived from an EMBL/GenBank/DDBJ whole genome shotgun (WGS) entry which is preliminary data.</text>
</comment>
<sequence>MKLRVAHKIYLGFGFIALLLLVASLSSLWSFAVVNSTSSQMNETAVPVQQQSNMAQIQLLKLAKLSALGYTAEDAAKISAYQNEFMQTSEIYRSRMTSLTPLVAAEPGLQKPLTEAQQTSQAYQQAVEQLFKSRLEAIAMGEQAAAELKELENLIDTAGATLVDISFLDAPGKAAQMALLEGAAGRVDGQLLGLLKTVREIAAMTDPAQLASSQENLEFAFSDMQGNLDYIANIVKQVAADDLWQDFLTQLNQAKSRIESENNLVSIKLLQVSQLQAARQQLDLSEQQVTQAIAALDQMISQADSQFNLLQQDLSSALNSGTIRAVIMLIVLVGLAVAAAYLTIKAMITPLSGINRVLAQIAKGDLSRELTNNSDDEFGELSANVNMLIKALRQLIEQIQQGVLELNQSARLSSQEVSAIHQALNTQHHQVAEVNGITHQLATNTHQIAEQADLAQQQMQQALVQSQQIDQVSAANNSLIQALAQQLNDTSQTMQAVNTESNNIGGILTTIRGIAEQTNLLALNAAIEAARAGEQGRGFAVVADEVRSLAVRSQQATDEIRGMIGSLQQQSMQAVKSIEKGQLDANNCVAQNGQLMTALAEINHAIEAMHQISDHIATTTSNQLQLGTAIEQSMHSMVELAEQSTERATSTLEQSAQVATAAGTLENAVRSFKLH</sequence>
<dbReference type="InterPro" id="IPR003660">
    <property type="entry name" value="HAMP_dom"/>
</dbReference>
<protein>
    <submittedName>
        <fullName evidence="8">Methyl-accepting chemotaxis protein</fullName>
    </submittedName>
</protein>